<name>A0ABP1RZE2_9HEXA</name>
<organism evidence="2 3">
    <name type="scientific">Orchesella dallaii</name>
    <dbReference type="NCBI Taxonomy" id="48710"/>
    <lineage>
        <taxon>Eukaryota</taxon>
        <taxon>Metazoa</taxon>
        <taxon>Ecdysozoa</taxon>
        <taxon>Arthropoda</taxon>
        <taxon>Hexapoda</taxon>
        <taxon>Collembola</taxon>
        <taxon>Entomobryomorpha</taxon>
        <taxon>Entomobryoidea</taxon>
        <taxon>Orchesellidae</taxon>
        <taxon>Orchesellinae</taxon>
        <taxon>Orchesella</taxon>
    </lineage>
</organism>
<protein>
    <recommendedName>
        <fullName evidence="1">F-box domain-containing protein</fullName>
    </recommendedName>
</protein>
<dbReference type="Proteomes" id="UP001642540">
    <property type="component" value="Unassembled WGS sequence"/>
</dbReference>
<evidence type="ECO:0000313" key="2">
    <source>
        <dbReference type="EMBL" id="CAL8139110.1"/>
    </source>
</evidence>
<reference evidence="2 3" key="1">
    <citation type="submission" date="2024-08" db="EMBL/GenBank/DDBJ databases">
        <authorList>
            <person name="Cucini C."/>
            <person name="Frati F."/>
        </authorList>
    </citation>
    <scope>NUCLEOTIDE SEQUENCE [LARGE SCALE GENOMIC DNA]</scope>
</reference>
<comment type="caution">
    <text evidence="2">The sequence shown here is derived from an EMBL/GenBank/DDBJ whole genome shotgun (WGS) entry which is preliminary data.</text>
</comment>
<sequence length="565" mass="65834">MDSVRVAPQLPEDIFPLEVWGLILDHLRSPSDLINCNQTCKGWAKLLELRKTTFLMPQVFPLLYKYLDQITIYNEEDENNPINIPVQEKQKEYATLSTVLQMRLVSHSWKESVDTFYQDHDAVNDMGFLNMDEDPSEILLCPYTFGIDNVDKLESWVSKDFPPDCNPFITRYVVYEDISKEYEDLDADDGEGRAELERLQRQLRTSFKTLLESFGSQIWTVHLSFKSSYPSRIELYRLVRSYLILMPNLKGMDFWGPSDELEAPGTSFKELLQNEPMPELEHLKILFIVPITFPISIGILSHIPKLRKLCVDSHDREVVPLNSMRGIELREMEQLSLGPMSKVDLSQIQYMVWQNLKGLLLTVEGKQLKDVFGAVSTSSFSSSLEHFILVLDGHVHIENDMELELEQPELELEELPVEQRLEQIERLWQQWEQGERPLEPPRQQLQLEQPEQQLELRKLKKFQLDIRIPFEFQTIDFLLGCPDLQEIVLEIKISSEEYNTSNSVIQFKDCIASMQDSNIWQLLPMLKRLKIKTEEIEGVVRGGRRVFPRKTYTFTRGQNGKITSS</sequence>
<evidence type="ECO:0000259" key="1">
    <source>
        <dbReference type="Pfam" id="PF12937"/>
    </source>
</evidence>
<dbReference type="CDD" id="cd09917">
    <property type="entry name" value="F-box_SF"/>
    <property type="match status" value="1"/>
</dbReference>
<accession>A0ABP1RZE2</accession>
<feature type="domain" description="F-box" evidence="1">
    <location>
        <begin position="16"/>
        <end position="47"/>
    </location>
</feature>
<gene>
    <name evidence="2" type="ORF">ODALV1_LOCUS27688</name>
</gene>
<dbReference type="InterPro" id="IPR036047">
    <property type="entry name" value="F-box-like_dom_sf"/>
</dbReference>
<dbReference type="Pfam" id="PF12937">
    <property type="entry name" value="F-box-like"/>
    <property type="match status" value="1"/>
</dbReference>
<dbReference type="SUPFAM" id="SSF81383">
    <property type="entry name" value="F-box domain"/>
    <property type="match status" value="1"/>
</dbReference>
<evidence type="ECO:0000313" key="3">
    <source>
        <dbReference type="Proteomes" id="UP001642540"/>
    </source>
</evidence>
<keyword evidence="3" id="KW-1185">Reference proteome</keyword>
<dbReference type="InterPro" id="IPR001810">
    <property type="entry name" value="F-box_dom"/>
</dbReference>
<proteinExistence type="predicted"/>
<dbReference type="EMBL" id="CAXLJM020000124">
    <property type="protein sequence ID" value="CAL8139110.1"/>
    <property type="molecule type" value="Genomic_DNA"/>
</dbReference>